<evidence type="ECO:0000313" key="4">
    <source>
        <dbReference type="Proteomes" id="UP000028839"/>
    </source>
</evidence>
<dbReference type="PANTHER" id="PTHR37938">
    <property type="entry name" value="BLL0215 PROTEIN"/>
    <property type="match status" value="1"/>
</dbReference>
<dbReference type="EMBL" id="JPGN01000005">
    <property type="protein sequence ID" value="KFI20940.1"/>
    <property type="molecule type" value="Genomic_DNA"/>
</dbReference>
<evidence type="ECO:0000256" key="1">
    <source>
        <dbReference type="SAM" id="Phobius"/>
    </source>
</evidence>
<organism evidence="3 4">
    <name type="scientific">Nitrosococcus oceani C-27</name>
    <dbReference type="NCBI Taxonomy" id="314279"/>
    <lineage>
        <taxon>Bacteria</taxon>
        <taxon>Pseudomonadati</taxon>
        <taxon>Pseudomonadota</taxon>
        <taxon>Gammaproteobacteria</taxon>
        <taxon>Chromatiales</taxon>
        <taxon>Chromatiaceae</taxon>
        <taxon>Nitrosococcus</taxon>
    </lineage>
</organism>
<evidence type="ECO:0000313" key="3">
    <source>
        <dbReference type="EMBL" id="KFI20940.1"/>
    </source>
</evidence>
<evidence type="ECO:0000259" key="2">
    <source>
        <dbReference type="Pfam" id="PF03703"/>
    </source>
</evidence>
<dbReference type="PANTHER" id="PTHR37938:SF1">
    <property type="entry name" value="BLL0215 PROTEIN"/>
    <property type="match status" value="1"/>
</dbReference>
<keyword evidence="1" id="KW-0472">Membrane</keyword>
<dbReference type="OrthoDB" id="6088889at2"/>
<dbReference type="Pfam" id="PF03703">
    <property type="entry name" value="bPH_2"/>
    <property type="match status" value="1"/>
</dbReference>
<dbReference type="InterPro" id="IPR005182">
    <property type="entry name" value="YdbS-like_PH"/>
</dbReference>
<feature type="domain" description="YdbS-like PH" evidence="2">
    <location>
        <begin position="47"/>
        <end position="119"/>
    </location>
</feature>
<feature type="transmembrane region" description="Helical" evidence="1">
    <location>
        <begin position="18"/>
        <end position="41"/>
    </location>
</feature>
<protein>
    <recommendedName>
        <fullName evidence="2">YdbS-like PH domain-containing protein</fullName>
    </recommendedName>
</protein>
<sequence length="127" mass="14367">MSTILYEANPSMLRMNPFITALSILLIPVGIGIIILLWMYIKTKMDKLTIKTDEIVWMHGLLNKSYTEINMSSVRTVKVNQSVLQRMLNAGDVAIYTAGDNPEVVIRGLPEPDKVRDYIKGQNEERG</sequence>
<dbReference type="AlphaFoldDB" id="A0A0E2ZAX0"/>
<dbReference type="HOGENOM" id="CLU_129817_0_0_6"/>
<proteinExistence type="predicted"/>
<dbReference type="Proteomes" id="UP000028839">
    <property type="component" value="Unassembled WGS sequence"/>
</dbReference>
<keyword evidence="1" id="KW-1133">Transmembrane helix</keyword>
<name>A0A0E2ZAX0_9GAMM</name>
<comment type="caution">
    <text evidence="3">The sequence shown here is derived from an EMBL/GenBank/DDBJ whole genome shotgun (WGS) entry which is preliminary data.</text>
</comment>
<accession>A0A0E2ZAX0</accession>
<reference evidence="3 4" key="1">
    <citation type="submission" date="2014-07" db="EMBL/GenBank/DDBJ databases">
        <title>Comparative analysis of Nitrosococcus oceani genome inventories of strains from Pacific and Atlantic gyres.</title>
        <authorList>
            <person name="Lim C.K."/>
            <person name="Wang L."/>
            <person name="Sayavedra-Soto L.A."/>
            <person name="Klotz M.G."/>
        </authorList>
    </citation>
    <scope>NUCLEOTIDE SEQUENCE [LARGE SCALE GENOMIC DNA]</scope>
    <source>
        <strain evidence="3 4">C-27</strain>
    </source>
</reference>
<keyword evidence="1" id="KW-0812">Transmembrane</keyword>
<gene>
    <name evidence="3" type="ORF">IB75_00775</name>
</gene>